<organism evidence="3 4">
    <name type="scientific">Luteipulveratus flavus</name>
    <dbReference type="NCBI Taxonomy" id="3031728"/>
    <lineage>
        <taxon>Bacteria</taxon>
        <taxon>Bacillati</taxon>
        <taxon>Actinomycetota</taxon>
        <taxon>Actinomycetes</taxon>
        <taxon>Micrococcales</taxon>
        <taxon>Dermacoccaceae</taxon>
        <taxon>Luteipulveratus</taxon>
    </lineage>
</organism>
<gene>
    <name evidence="3" type="ORF">P4R38_06245</name>
</gene>
<keyword evidence="1" id="KW-1133">Transmembrane helix</keyword>
<dbReference type="PROSITE" id="PS51257">
    <property type="entry name" value="PROKAR_LIPOPROTEIN"/>
    <property type="match status" value="1"/>
</dbReference>
<dbReference type="RefSeq" id="WP_277191485.1">
    <property type="nucleotide sequence ID" value="NZ_JAROAV010000023.1"/>
</dbReference>
<keyword evidence="1" id="KW-0472">Membrane</keyword>
<feature type="signal peptide" evidence="2">
    <location>
        <begin position="1"/>
        <end position="20"/>
    </location>
</feature>
<evidence type="ECO:0000256" key="2">
    <source>
        <dbReference type="SAM" id="SignalP"/>
    </source>
</evidence>
<keyword evidence="4" id="KW-1185">Reference proteome</keyword>
<feature type="chain" id="PRO_5045879864" evidence="2">
    <location>
        <begin position="21"/>
        <end position="350"/>
    </location>
</feature>
<dbReference type="Proteomes" id="UP001528912">
    <property type="component" value="Unassembled WGS sequence"/>
</dbReference>
<evidence type="ECO:0000313" key="3">
    <source>
        <dbReference type="EMBL" id="MDF8263838.1"/>
    </source>
</evidence>
<evidence type="ECO:0000256" key="1">
    <source>
        <dbReference type="SAM" id="Phobius"/>
    </source>
</evidence>
<dbReference type="InterPro" id="IPR019283">
    <property type="entry name" value="DUF2330"/>
</dbReference>
<dbReference type="EMBL" id="JAROAV010000023">
    <property type="protein sequence ID" value="MDF8263838.1"/>
    <property type="molecule type" value="Genomic_DNA"/>
</dbReference>
<proteinExistence type="predicted"/>
<evidence type="ECO:0000313" key="4">
    <source>
        <dbReference type="Proteomes" id="UP001528912"/>
    </source>
</evidence>
<reference evidence="3 4" key="1">
    <citation type="submission" date="2023-03" db="EMBL/GenBank/DDBJ databases">
        <title>YIM 133296 draft genome.</title>
        <authorList>
            <person name="Xiong L."/>
        </authorList>
    </citation>
    <scope>NUCLEOTIDE SEQUENCE [LARGE SCALE GENOMIC DNA]</scope>
    <source>
        <strain evidence="3 4">YIM 133296</strain>
    </source>
</reference>
<accession>A0ABT6C4F7</accession>
<keyword evidence="1" id="KW-0812">Transmembrane</keyword>
<keyword evidence="2" id="KW-0732">Signal</keyword>
<feature type="transmembrane region" description="Helical" evidence="1">
    <location>
        <begin position="317"/>
        <end position="338"/>
    </location>
</feature>
<name>A0ABT6C4F7_9MICO</name>
<protein>
    <submittedName>
        <fullName evidence="3">DUF2330 domain-containing protein</fullName>
    </submittedName>
</protein>
<dbReference type="Pfam" id="PF10092">
    <property type="entry name" value="DUF2330"/>
    <property type="match status" value="1"/>
</dbReference>
<comment type="caution">
    <text evidence="3">The sequence shown here is derived from an EMBL/GenBank/DDBJ whole genome shotgun (WGS) entry which is preliminary data.</text>
</comment>
<sequence length="350" mass="37324">MVTLRRVVVLLMALALSLGAQVVGPAASYACACGAMIPSDATARSAGEIGLVRWYGSTETLTLSMVVRGETSSAAWIMPAPAGAGVTLGEEGLFDRLAKATRPRVEKRYDYWPDWSGGSDGAGAPGGAAGGSPAVVVEGRTTVGPFEVTTIGGTDGGAVTRWLTTHGYPARTDLAPTMQSYLDRGWRLYAVRLTPRGAALRGELSPLRLTFATEEPVYPIRLSRSARSRQSVVLYVAALHRMELEPSTAPTGTATRVRFAGRVDGSVVGGTEGQHLYLTKMVQSLEPSSIHADYVLRQAPSDAEVHEVRYVDVDRTWVGELVILAGFGAALVGLVFLLRRTRREGGPWPR</sequence>